<keyword evidence="1" id="KW-0812">Transmembrane</keyword>
<comment type="caution">
    <text evidence="2">The sequence shown here is derived from an EMBL/GenBank/DDBJ whole genome shotgun (WGS) entry which is preliminary data.</text>
</comment>
<sequence>MRDIAGEKALVQRDKEMIPTRLLLAMVALVAIIFSFVVYAAVTDRPLEAGPPDLAIVKEREISIVADMSGAARVMTPEGALIADLSADEGGFVSGIGRVLHRERGKVGKEASAPIRLIQYSDGRLAIRDDHTTWRAELRGFGQDNEATFYRILNAN</sequence>
<feature type="transmembrane region" description="Helical" evidence="1">
    <location>
        <begin position="21"/>
        <end position="42"/>
    </location>
</feature>
<dbReference type="EMBL" id="QBKS01000001">
    <property type="protein sequence ID" value="PTX57984.1"/>
    <property type="molecule type" value="Genomic_DNA"/>
</dbReference>
<keyword evidence="1" id="KW-0472">Membrane</keyword>
<evidence type="ECO:0000256" key="1">
    <source>
        <dbReference type="SAM" id="Phobius"/>
    </source>
</evidence>
<proteinExistence type="predicted"/>
<evidence type="ECO:0000313" key="2">
    <source>
        <dbReference type="EMBL" id="PTX57984.1"/>
    </source>
</evidence>
<evidence type="ECO:0000313" key="3">
    <source>
        <dbReference type="Proteomes" id="UP000243978"/>
    </source>
</evidence>
<dbReference type="NCBIfam" id="TIGR03054">
    <property type="entry name" value="photo_alph_chp1"/>
    <property type="match status" value="1"/>
</dbReference>
<keyword evidence="1" id="KW-1133">Transmembrane helix</keyword>
<dbReference type="RefSeq" id="WP_107846034.1">
    <property type="nucleotide sequence ID" value="NZ_QBKS01000001.1"/>
</dbReference>
<organism evidence="2 3">
    <name type="scientific">Litoreibacter ponti</name>
    <dbReference type="NCBI Taxonomy" id="1510457"/>
    <lineage>
        <taxon>Bacteria</taxon>
        <taxon>Pseudomonadati</taxon>
        <taxon>Pseudomonadota</taxon>
        <taxon>Alphaproteobacteria</taxon>
        <taxon>Rhodobacterales</taxon>
        <taxon>Roseobacteraceae</taxon>
        <taxon>Litoreibacter</taxon>
    </lineage>
</organism>
<dbReference type="OrthoDB" id="7848123at2"/>
<keyword evidence="3" id="KW-1185">Reference proteome</keyword>
<protein>
    <submittedName>
        <fullName evidence="2">Putative photosynthetic complex assembly protein</fullName>
    </submittedName>
</protein>
<gene>
    <name evidence="2" type="ORF">C8N43_2659</name>
</gene>
<dbReference type="AlphaFoldDB" id="A0A2T6BPM5"/>
<reference evidence="2 3" key="1">
    <citation type="submission" date="2018-04" db="EMBL/GenBank/DDBJ databases">
        <title>Genomic Encyclopedia of Archaeal and Bacterial Type Strains, Phase II (KMG-II): from individual species to whole genera.</title>
        <authorList>
            <person name="Goeker M."/>
        </authorList>
    </citation>
    <scope>NUCLEOTIDE SEQUENCE [LARGE SCALE GENOMIC DNA]</scope>
    <source>
        <strain evidence="2 3">DSM 100977</strain>
    </source>
</reference>
<dbReference type="Proteomes" id="UP000243978">
    <property type="component" value="Unassembled WGS sequence"/>
</dbReference>
<accession>A0A2T6BPM5</accession>
<dbReference type="InterPro" id="IPR017495">
    <property type="entry name" value="PuhC"/>
</dbReference>
<name>A0A2T6BPM5_9RHOB</name>